<keyword evidence="4" id="KW-1185">Reference proteome</keyword>
<proteinExistence type="predicted"/>
<dbReference type="PANTHER" id="PTHR34451:SF7">
    <property type="entry name" value="PHD FINGER FAMILY PROTEIN"/>
    <property type="match status" value="1"/>
</dbReference>
<dbReference type="OrthoDB" id="692041at2759"/>
<dbReference type="PANTHER" id="PTHR34451">
    <property type="entry name" value="PHD FINGER FAMILY PROTEIN"/>
    <property type="match status" value="1"/>
</dbReference>
<reference evidence="3 4" key="1">
    <citation type="submission" date="2020-06" db="EMBL/GenBank/DDBJ databases">
        <title>Transcriptomic and genomic resources for Thalictrum thalictroides and T. hernandezii: Facilitating candidate gene discovery in an emerging model plant lineage.</title>
        <authorList>
            <person name="Arias T."/>
            <person name="Riano-Pachon D.M."/>
            <person name="Di Stilio V.S."/>
        </authorList>
    </citation>
    <scope>NUCLEOTIDE SEQUENCE [LARGE SCALE GENOMIC DNA]</scope>
    <source>
        <strain evidence="4">cv. WT478/WT964</strain>
        <tissue evidence="3">Leaves</tissue>
    </source>
</reference>
<accession>A0A7J6X7T9</accession>
<feature type="coiled-coil region" evidence="1">
    <location>
        <begin position="184"/>
        <end position="211"/>
    </location>
</feature>
<keyword evidence="1" id="KW-0175">Coiled coil</keyword>
<feature type="region of interest" description="Disordered" evidence="2">
    <location>
        <begin position="218"/>
        <end position="241"/>
    </location>
</feature>
<feature type="compositionally biased region" description="Basic residues" evidence="2">
    <location>
        <begin position="333"/>
        <end position="342"/>
    </location>
</feature>
<comment type="caution">
    <text evidence="3">The sequence shown here is derived from an EMBL/GenBank/DDBJ whole genome shotgun (WGS) entry which is preliminary data.</text>
</comment>
<sequence>MMKEQQQQEVAECEGCNIKEKCLLLHNIRHNGIYRRVCSLCVLRLNSGWFCWICFQVFEDVSKIPDDKVLCLKSQCPSIAHTGCAIQNYHDASCIYMCPLCSIPNLTFFDISSLNHKKIRGSCCCSSSSSSCNCSSNDGGRRIDLKLSKALVAASMFASISINKAAVATQKEVEYRFQEAAIAKKKATKALECLNILSNKAQEENANANENGDEIIGVSAARRPPPPPKKKKKISKNNGVSADKKGKAVLVNVGSVKKKKRTILGCSSFVSKNNSKKHASVENRDGLKKQKGIVINGNISKDSTNLQSHIVHEDQGNKGLLSALTGTGQMQRPYRKKRSVVK</sequence>
<feature type="region of interest" description="Disordered" evidence="2">
    <location>
        <begin position="320"/>
        <end position="342"/>
    </location>
</feature>
<protein>
    <submittedName>
        <fullName evidence="3">Uncharacterized protein</fullName>
    </submittedName>
</protein>
<dbReference type="EMBL" id="JABWDY010005188">
    <property type="protein sequence ID" value="KAF5204630.1"/>
    <property type="molecule type" value="Genomic_DNA"/>
</dbReference>
<organism evidence="3 4">
    <name type="scientific">Thalictrum thalictroides</name>
    <name type="common">Rue-anemone</name>
    <name type="synonym">Anemone thalictroides</name>
    <dbReference type="NCBI Taxonomy" id="46969"/>
    <lineage>
        <taxon>Eukaryota</taxon>
        <taxon>Viridiplantae</taxon>
        <taxon>Streptophyta</taxon>
        <taxon>Embryophyta</taxon>
        <taxon>Tracheophyta</taxon>
        <taxon>Spermatophyta</taxon>
        <taxon>Magnoliopsida</taxon>
        <taxon>Ranunculales</taxon>
        <taxon>Ranunculaceae</taxon>
        <taxon>Thalictroideae</taxon>
        <taxon>Thalictrum</taxon>
    </lineage>
</organism>
<evidence type="ECO:0000256" key="2">
    <source>
        <dbReference type="SAM" id="MobiDB-lite"/>
    </source>
</evidence>
<evidence type="ECO:0000313" key="3">
    <source>
        <dbReference type="EMBL" id="KAF5204630.1"/>
    </source>
</evidence>
<evidence type="ECO:0000256" key="1">
    <source>
        <dbReference type="SAM" id="Coils"/>
    </source>
</evidence>
<dbReference type="AlphaFoldDB" id="A0A7J6X7T9"/>
<gene>
    <name evidence="3" type="ORF">FRX31_005782</name>
</gene>
<name>A0A7J6X7T9_THATH</name>
<evidence type="ECO:0000313" key="4">
    <source>
        <dbReference type="Proteomes" id="UP000554482"/>
    </source>
</evidence>
<dbReference type="Proteomes" id="UP000554482">
    <property type="component" value="Unassembled WGS sequence"/>
</dbReference>